<sequence>MTVLSTLLTTREAAEVLRVKESTLHQWRWQGRGPAFVKVGRLVRYRVAEVEAYIAARLFPSTTECRLEYAMPNEAVSPNDQGVETFGP</sequence>
<keyword evidence="3" id="KW-1185">Reference proteome</keyword>
<dbReference type="RefSeq" id="WP_012531899.1">
    <property type="nucleotide sequence ID" value="NC_011146.1"/>
</dbReference>
<dbReference type="OrthoDB" id="7068969at2"/>
<dbReference type="Proteomes" id="UP000008825">
    <property type="component" value="Chromosome"/>
</dbReference>
<dbReference type="AlphaFoldDB" id="B5EC10"/>
<reference evidence="2 3" key="2">
    <citation type="journal article" date="2010" name="BMC Genomics">
        <title>The genome of Geobacter bemidjiensis, exemplar for the subsurface clade of Geobacter species that predominate in Fe(III)-reducing subsurface environments.</title>
        <authorList>
            <person name="Aklujkar M."/>
            <person name="Young N.D."/>
            <person name="Holmes D."/>
            <person name="Chavan M."/>
            <person name="Risso C."/>
            <person name="Kiss H.E."/>
            <person name="Han C.S."/>
            <person name="Land M.L."/>
            <person name="Lovley D.R."/>
        </authorList>
    </citation>
    <scope>NUCLEOTIDE SEQUENCE [LARGE SCALE GENOMIC DNA]</scope>
    <source>
        <strain evidence="3">ATCC BAA-1014 / DSM 16622 / JCM 12645 / Bem</strain>
    </source>
</reference>
<proteinExistence type="predicted"/>
<evidence type="ECO:0000313" key="3">
    <source>
        <dbReference type="Proteomes" id="UP000008825"/>
    </source>
</evidence>
<dbReference type="InterPro" id="IPR010093">
    <property type="entry name" value="SinI_DNA-bd"/>
</dbReference>
<reference evidence="2 3" key="1">
    <citation type="submission" date="2008-07" db="EMBL/GenBank/DDBJ databases">
        <title>Complete sequence of Geobacter bemidjiensis BEM.</title>
        <authorList>
            <consortium name="US DOE Joint Genome Institute"/>
            <person name="Lucas S."/>
            <person name="Copeland A."/>
            <person name="Lapidus A."/>
            <person name="Glavina del Rio T."/>
            <person name="Dalin E."/>
            <person name="Tice H."/>
            <person name="Bruce D."/>
            <person name="Goodwin L."/>
            <person name="Pitluck S."/>
            <person name="Kiss H."/>
            <person name="Brettin T."/>
            <person name="Detter J.C."/>
            <person name="Han C."/>
            <person name="Kuske C.R."/>
            <person name="Schmutz J."/>
            <person name="Larimer F."/>
            <person name="Land M."/>
            <person name="Hauser L."/>
            <person name="Kyrpides N."/>
            <person name="Lykidis A."/>
            <person name="Lovley D."/>
            <person name="Richardson P."/>
        </authorList>
    </citation>
    <scope>NUCLEOTIDE SEQUENCE [LARGE SCALE GENOMIC DNA]</scope>
    <source>
        <strain evidence="3">ATCC BAA-1014 / DSM 16622 / JCM 12645 / Bem</strain>
    </source>
</reference>
<dbReference type="KEGG" id="gbm:Gbem_3473"/>
<evidence type="ECO:0000313" key="2">
    <source>
        <dbReference type="EMBL" id="ACH40466.1"/>
    </source>
</evidence>
<gene>
    <name evidence="2" type="ordered locus">Gbem_3473</name>
</gene>
<dbReference type="SUPFAM" id="SSF46955">
    <property type="entry name" value="Putative DNA-binding domain"/>
    <property type="match status" value="1"/>
</dbReference>
<dbReference type="STRING" id="404380.Gbem_3473"/>
<dbReference type="Pfam" id="PF12728">
    <property type="entry name" value="HTH_17"/>
    <property type="match status" value="1"/>
</dbReference>
<dbReference type="GO" id="GO:0003677">
    <property type="term" value="F:DNA binding"/>
    <property type="evidence" value="ECO:0007669"/>
    <property type="project" value="InterPro"/>
</dbReference>
<dbReference type="HOGENOM" id="CLU_2464633_0_0_7"/>
<dbReference type="eggNOG" id="COG3311">
    <property type="taxonomic scope" value="Bacteria"/>
</dbReference>
<dbReference type="InterPro" id="IPR009061">
    <property type="entry name" value="DNA-bd_dom_put_sf"/>
</dbReference>
<dbReference type="EMBL" id="CP001124">
    <property type="protein sequence ID" value="ACH40466.1"/>
    <property type="molecule type" value="Genomic_DNA"/>
</dbReference>
<protein>
    <recommendedName>
        <fullName evidence="1">Helix-turn-helix domain-containing protein</fullName>
    </recommendedName>
</protein>
<dbReference type="InterPro" id="IPR041657">
    <property type="entry name" value="HTH_17"/>
</dbReference>
<dbReference type="NCBIfam" id="TIGR01764">
    <property type="entry name" value="excise"/>
    <property type="match status" value="1"/>
</dbReference>
<evidence type="ECO:0000259" key="1">
    <source>
        <dbReference type="Pfam" id="PF12728"/>
    </source>
</evidence>
<feature type="domain" description="Helix-turn-helix" evidence="1">
    <location>
        <begin position="7"/>
        <end position="57"/>
    </location>
</feature>
<name>B5EC10_CITBB</name>
<accession>B5EC10</accession>
<organism evidence="2 3">
    <name type="scientific">Citrifermentans bemidjiense (strain ATCC BAA-1014 / DSM 16622 / JCM 12645 / Bem)</name>
    <name type="common">Geobacter bemidjiensis</name>
    <dbReference type="NCBI Taxonomy" id="404380"/>
    <lineage>
        <taxon>Bacteria</taxon>
        <taxon>Pseudomonadati</taxon>
        <taxon>Thermodesulfobacteriota</taxon>
        <taxon>Desulfuromonadia</taxon>
        <taxon>Geobacterales</taxon>
        <taxon>Geobacteraceae</taxon>
        <taxon>Citrifermentans</taxon>
    </lineage>
</organism>